<dbReference type="Gramene" id="KGN63904">
    <property type="protein sequence ID" value="KGN63904"/>
    <property type="gene ID" value="Csa_1G025855"/>
</dbReference>
<protein>
    <recommendedName>
        <fullName evidence="3">Orn/Lys/Arg decarboxylase C-terminal domain-containing protein</fullName>
    </recommendedName>
</protein>
<sequence length="70" mass="7522">MKKRRENIKECVGKVCGELISPYPPGIPVMIPGEIISEEAVDYLLHLKGKVASISGASDPKLSSLLVCNV</sequence>
<accession>A0A0A0LSC9</accession>
<dbReference type="InterPro" id="IPR008286">
    <property type="entry name" value="Prn/Lys/Arg_de-COase_C"/>
</dbReference>
<dbReference type="Proteomes" id="UP000029981">
    <property type="component" value="Chromosome 1"/>
</dbReference>
<dbReference type="Gene3D" id="3.90.105.10">
    <property type="entry name" value="Molybdopterin biosynthesis moea protein, domain 2"/>
    <property type="match status" value="1"/>
</dbReference>
<dbReference type="GO" id="GO:0003824">
    <property type="term" value="F:catalytic activity"/>
    <property type="evidence" value="ECO:0007669"/>
    <property type="project" value="InterPro"/>
</dbReference>
<dbReference type="EMBL" id="CM002922">
    <property type="protein sequence ID" value="KGN63904.1"/>
    <property type="molecule type" value="Genomic_DNA"/>
</dbReference>
<reference evidence="4 5" key="2">
    <citation type="journal article" date="2009" name="PLoS ONE">
        <title>An integrated genetic and cytogenetic map of the cucumber genome.</title>
        <authorList>
            <person name="Ren Y."/>
            <person name="Zhang Z."/>
            <person name="Liu J."/>
            <person name="Staub J.E."/>
            <person name="Han Y."/>
            <person name="Cheng Z."/>
            <person name="Li X."/>
            <person name="Lu J."/>
            <person name="Miao H."/>
            <person name="Kang H."/>
            <person name="Xie B."/>
            <person name="Gu X."/>
            <person name="Wang X."/>
            <person name="Du Y."/>
            <person name="Jin W."/>
            <person name="Huang S."/>
        </authorList>
    </citation>
    <scope>NUCLEOTIDE SEQUENCE [LARGE SCALE GENOMIC DNA]</scope>
    <source>
        <strain evidence="5">cv. 9930</strain>
    </source>
</reference>
<reference evidence="4 5" key="1">
    <citation type="journal article" date="2009" name="Nat. Genet.">
        <title>The genome of the cucumber, Cucumis sativus L.</title>
        <authorList>
            <person name="Huang S."/>
            <person name="Li R."/>
            <person name="Zhang Z."/>
            <person name="Li L."/>
            <person name="Gu X."/>
            <person name="Fan W."/>
            <person name="Lucas W.J."/>
            <person name="Wang X."/>
            <person name="Xie B."/>
            <person name="Ni P."/>
            <person name="Ren Y."/>
            <person name="Zhu H."/>
            <person name="Li J."/>
            <person name="Lin K."/>
            <person name="Jin W."/>
            <person name="Fei Z."/>
            <person name="Li G."/>
            <person name="Staub J."/>
            <person name="Kilian A."/>
            <person name="van der Vossen E.A."/>
            <person name="Wu Y."/>
            <person name="Guo J."/>
            <person name="He J."/>
            <person name="Jia Z."/>
            <person name="Ren Y."/>
            <person name="Tian G."/>
            <person name="Lu Y."/>
            <person name="Ruan J."/>
            <person name="Qian W."/>
            <person name="Wang M."/>
            <person name="Huang Q."/>
            <person name="Li B."/>
            <person name="Xuan Z."/>
            <person name="Cao J."/>
            <person name="Asan"/>
            <person name="Wu Z."/>
            <person name="Zhang J."/>
            <person name="Cai Q."/>
            <person name="Bai Y."/>
            <person name="Zhao B."/>
            <person name="Han Y."/>
            <person name="Li Y."/>
            <person name="Li X."/>
            <person name="Wang S."/>
            <person name="Shi Q."/>
            <person name="Liu S."/>
            <person name="Cho W.K."/>
            <person name="Kim J.Y."/>
            <person name="Xu Y."/>
            <person name="Heller-Uszynska K."/>
            <person name="Miao H."/>
            <person name="Cheng Z."/>
            <person name="Zhang S."/>
            <person name="Wu J."/>
            <person name="Yang Y."/>
            <person name="Kang H."/>
            <person name="Li M."/>
            <person name="Liang H."/>
            <person name="Ren X."/>
            <person name="Shi Z."/>
            <person name="Wen M."/>
            <person name="Jian M."/>
            <person name="Yang H."/>
            <person name="Zhang G."/>
            <person name="Yang Z."/>
            <person name="Chen R."/>
            <person name="Liu S."/>
            <person name="Li J."/>
            <person name="Ma L."/>
            <person name="Liu H."/>
            <person name="Zhou Y."/>
            <person name="Zhao J."/>
            <person name="Fang X."/>
            <person name="Li G."/>
            <person name="Fang L."/>
            <person name="Li Y."/>
            <person name="Liu D."/>
            <person name="Zheng H."/>
            <person name="Zhang Y."/>
            <person name="Qin N."/>
            <person name="Li Z."/>
            <person name="Yang G."/>
            <person name="Yang S."/>
            <person name="Bolund L."/>
            <person name="Kristiansen K."/>
            <person name="Zheng H."/>
            <person name="Li S."/>
            <person name="Zhang X."/>
            <person name="Yang H."/>
            <person name="Wang J."/>
            <person name="Sun R."/>
            <person name="Zhang B."/>
            <person name="Jiang S."/>
            <person name="Wang J."/>
            <person name="Du Y."/>
            <person name="Li S."/>
        </authorList>
    </citation>
    <scope>NUCLEOTIDE SEQUENCE [LARGE SCALE GENOMIC DNA]</scope>
    <source>
        <strain evidence="5">cv. 9930</strain>
    </source>
</reference>
<evidence type="ECO:0000313" key="4">
    <source>
        <dbReference type="EMBL" id="KGN63904.1"/>
    </source>
</evidence>
<dbReference type="AlphaFoldDB" id="A0A0A0LSC9"/>
<evidence type="ECO:0000256" key="1">
    <source>
        <dbReference type="ARBA" id="ARBA00001933"/>
    </source>
</evidence>
<name>A0A0A0LSC9_CUCSA</name>
<feature type="domain" description="Orn/Lys/Arg decarboxylase C-terminal" evidence="3">
    <location>
        <begin position="7"/>
        <end position="49"/>
    </location>
</feature>
<evidence type="ECO:0000259" key="3">
    <source>
        <dbReference type="Pfam" id="PF03711"/>
    </source>
</evidence>
<keyword evidence="2" id="KW-0663">Pyridoxal phosphate</keyword>
<dbReference type="PANTHER" id="PTHR43277">
    <property type="entry name" value="ARGININE DECARBOXYLASE"/>
    <property type="match status" value="1"/>
</dbReference>
<dbReference type="SUPFAM" id="SSF55904">
    <property type="entry name" value="Ornithine decarboxylase C-terminal domain"/>
    <property type="match status" value="1"/>
</dbReference>
<proteinExistence type="predicted"/>
<dbReference type="PANTHER" id="PTHR43277:SF4">
    <property type="entry name" value="ARGININE DECARBOXYLASE"/>
    <property type="match status" value="1"/>
</dbReference>
<gene>
    <name evidence="4" type="ORF">Csa_1G025855</name>
</gene>
<dbReference type="InterPro" id="IPR036633">
    <property type="entry name" value="Prn/Lys/Arg_de-COase_C_sf"/>
</dbReference>
<comment type="cofactor">
    <cofactor evidence="1">
        <name>pyridoxal 5'-phosphate</name>
        <dbReference type="ChEBI" id="CHEBI:597326"/>
    </cofactor>
</comment>
<reference evidence="4 5" key="4">
    <citation type="journal article" date="2011" name="BMC Genomics">
        <title>RNA-Seq improves annotation of protein-coding genes in the cucumber genome.</title>
        <authorList>
            <person name="Li Z."/>
            <person name="Zhang Z."/>
            <person name="Yan P."/>
            <person name="Huang S."/>
            <person name="Fei Z."/>
            <person name="Lin K."/>
        </authorList>
    </citation>
    <scope>NUCLEOTIDE SEQUENCE [LARGE SCALE GENOMIC DNA]</scope>
    <source>
        <strain evidence="5">cv. 9930</strain>
    </source>
</reference>
<keyword evidence="5" id="KW-1185">Reference proteome</keyword>
<dbReference type="InterPro" id="IPR052357">
    <property type="entry name" value="Orn_Lys_Arg_decarboxylase-I"/>
</dbReference>
<reference evidence="4 5" key="3">
    <citation type="journal article" date="2010" name="BMC Genomics">
        <title>Transcriptome sequencing and comparative analysis of cucumber flowers with different sex types.</title>
        <authorList>
            <person name="Guo S."/>
            <person name="Zheng Y."/>
            <person name="Joung J.G."/>
            <person name="Liu S."/>
            <person name="Zhang Z."/>
            <person name="Crasta O.R."/>
            <person name="Sobral B.W."/>
            <person name="Xu Y."/>
            <person name="Huang S."/>
            <person name="Fei Z."/>
        </authorList>
    </citation>
    <scope>NUCLEOTIDE SEQUENCE [LARGE SCALE GENOMIC DNA]</scope>
    <source>
        <strain evidence="5">cv. 9930</strain>
    </source>
</reference>
<evidence type="ECO:0000256" key="2">
    <source>
        <dbReference type="ARBA" id="ARBA00022898"/>
    </source>
</evidence>
<organism evidence="4 5">
    <name type="scientific">Cucumis sativus</name>
    <name type="common">Cucumber</name>
    <dbReference type="NCBI Taxonomy" id="3659"/>
    <lineage>
        <taxon>Eukaryota</taxon>
        <taxon>Viridiplantae</taxon>
        <taxon>Streptophyta</taxon>
        <taxon>Embryophyta</taxon>
        <taxon>Tracheophyta</taxon>
        <taxon>Spermatophyta</taxon>
        <taxon>Magnoliopsida</taxon>
        <taxon>eudicotyledons</taxon>
        <taxon>Gunneridae</taxon>
        <taxon>Pentapetalae</taxon>
        <taxon>rosids</taxon>
        <taxon>fabids</taxon>
        <taxon>Cucurbitales</taxon>
        <taxon>Cucurbitaceae</taxon>
        <taxon>Benincaseae</taxon>
        <taxon>Cucumis</taxon>
    </lineage>
</organism>
<evidence type="ECO:0000313" key="5">
    <source>
        <dbReference type="Proteomes" id="UP000029981"/>
    </source>
</evidence>
<dbReference type="Pfam" id="PF03711">
    <property type="entry name" value="OKR_DC_1_C"/>
    <property type="match status" value="1"/>
</dbReference>